<keyword evidence="4" id="KW-0274">FAD</keyword>
<dbReference type="EMBL" id="ACLF03000006">
    <property type="protein sequence ID" value="EFQ82761.1"/>
    <property type="molecule type" value="Genomic_DNA"/>
</dbReference>
<comment type="cofactor">
    <cofactor evidence="1">
        <name>FAD</name>
        <dbReference type="ChEBI" id="CHEBI:57692"/>
    </cofactor>
</comment>
<reference evidence="8" key="1">
    <citation type="submission" date="2010-08" db="EMBL/GenBank/DDBJ databases">
        <authorList>
            <person name="Muzny D."/>
            <person name="Qin X."/>
            <person name="Buhay C."/>
            <person name="Dugan-Rocha S."/>
            <person name="Ding Y."/>
            <person name="Chen G."/>
            <person name="Hawes A."/>
            <person name="Holder M."/>
            <person name="Jhangiani S."/>
            <person name="Johnson A."/>
            <person name="Khan Z."/>
            <person name="Li Z."/>
            <person name="Liu W."/>
            <person name="Liu X."/>
            <person name="Perez L."/>
            <person name="Shen H."/>
            <person name="Wang Q."/>
            <person name="Watt J."/>
            <person name="Xi L."/>
            <person name="Xin Y."/>
            <person name="Zhou J."/>
            <person name="Deng J."/>
            <person name="Jiang H."/>
            <person name="Liu Y."/>
            <person name="Qu J."/>
            <person name="Song X.-Z."/>
            <person name="Zhang L."/>
            <person name="Villasana D."/>
            <person name="Johnson A."/>
            <person name="Liu J."/>
            <person name="Liyanage D."/>
            <person name="Lorensuhewa L."/>
            <person name="Robinson T."/>
            <person name="Song A."/>
            <person name="Song B.-B."/>
            <person name="Dinh H."/>
            <person name="Thornton R."/>
            <person name="Coyle M."/>
            <person name="Francisco L."/>
            <person name="Jackson L."/>
            <person name="Javaid M."/>
            <person name="Korchina V."/>
            <person name="Kovar C."/>
            <person name="Mata R."/>
            <person name="Mathew T."/>
            <person name="Ngo R."/>
            <person name="Nguyen L."/>
            <person name="Nguyen N."/>
            <person name="Okwuonu G."/>
            <person name="Ongeri F."/>
            <person name="Pham C."/>
            <person name="Simmons D."/>
            <person name="Wilczek-Boney K."/>
            <person name="Hale W."/>
            <person name="Jakkamsetti A."/>
            <person name="Pham P."/>
            <person name="Ruth R."/>
            <person name="San Lucas F."/>
            <person name="Warren J."/>
            <person name="Zhang J."/>
            <person name="Zhao Z."/>
            <person name="Zhou C."/>
            <person name="Zhu D."/>
            <person name="Lee S."/>
            <person name="Bess C."/>
            <person name="Blankenburg K."/>
            <person name="Forbes L."/>
            <person name="Fu Q."/>
            <person name="Gubbala S."/>
            <person name="Hirani K."/>
            <person name="Jayaseelan J.C."/>
            <person name="Lara F."/>
            <person name="Munidasa M."/>
            <person name="Palculict T."/>
            <person name="Patil S."/>
            <person name="Pu L.-L."/>
            <person name="Saada N."/>
            <person name="Tang L."/>
            <person name="Weissenberger G."/>
            <person name="Zhu Y."/>
            <person name="Hemphill L."/>
            <person name="Shang Y."/>
            <person name="Youmans B."/>
            <person name="Ayvaz T."/>
            <person name="Ross M."/>
            <person name="Santibanez J."/>
            <person name="Aqrawi P."/>
            <person name="Gross S."/>
            <person name="Joshi V."/>
            <person name="Fowler G."/>
            <person name="Nazareth L."/>
            <person name="Reid J."/>
            <person name="Worley K."/>
            <person name="Petrosino J."/>
            <person name="Highlander S."/>
            <person name="Gibbs R."/>
        </authorList>
    </citation>
    <scope>NUCLEOTIDE SEQUENCE [LARGE SCALE GENOMIC DNA]</scope>
    <source>
        <strain evidence="8">DSM 15272</strain>
    </source>
</reference>
<dbReference type="GO" id="GO:0050661">
    <property type="term" value="F:NADP binding"/>
    <property type="evidence" value="ECO:0007669"/>
    <property type="project" value="InterPro"/>
</dbReference>
<dbReference type="PANTHER" id="PTHR43872">
    <property type="entry name" value="MONOOXYGENASE, PUTATIVE (AFU_ORTHOLOGUE AFUA_8G02570)-RELATED"/>
    <property type="match status" value="1"/>
</dbReference>
<keyword evidence="3" id="KW-0285">Flavoprotein</keyword>
<proteinExistence type="inferred from homology"/>
<sequence length="494" mass="55277">MNTQHFDTLIIGAGLSGIGTACQIQQAFPEREIAILERRDRLGGTWDLFRYPGVRSDSDMLTFGYKFRPWHDVKVLADGASIRDYIADTAAEYGVDEKIHYGLRTTTAEFSTAEARWTVTAVHEASGEVRTFAADFLISCTGYYDYDAGHLPTFPGIEAFTGRTVHPQHWPEDLDHTGKRVVVIGSGATAVTLVPAMADRAEHVTMLQRSPSYVFALPALDKISRALCHVLPDRWVFELGRRRNIAIQNWMYRACRRWPRQTRRFLLSQVRRKVGPSVDMRHFTPEYMPWDERLCAVPDGDLFAVLAAGDASVVTDHIDTFTEDGILLRSGARLEADIVVTATGLNVQMLGGMELFVDGDRRALHDHLTYKGVLIEGIPNLAWIFGYTNAPWTLKSDIAGRYLCRLFAHMDEHGLTVATPHDADGSALDEGMLDMLRSGYVQRAKETLPRQGRGEPWKVLMHYGRDSQVLLQDPVDDGAVRFDVARAADEVPVA</sequence>
<keyword evidence="7 8" id="KW-0503">Monooxygenase</keyword>
<dbReference type="FunFam" id="3.50.50.60:FF:000228">
    <property type="entry name" value="FAD-containing monooxygenase EthA"/>
    <property type="match status" value="1"/>
</dbReference>
<dbReference type="Gene3D" id="3.50.50.60">
    <property type="entry name" value="FAD/NAD(P)-binding domain"/>
    <property type="match status" value="1"/>
</dbReference>
<dbReference type="Pfam" id="PF13450">
    <property type="entry name" value="NAD_binding_8"/>
    <property type="match status" value="1"/>
</dbReference>
<dbReference type="GO" id="GO:0004499">
    <property type="term" value="F:N,N-dimethylaniline monooxygenase activity"/>
    <property type="evidence" value="ECO:0007669"/>
    <property type="project" value="InterPro"/>
</dbReference>
<dbReference type="InterPro" id="IPR020946">
    <property type="entry name" value="Flavin_mOase-like"/>
</dbReference>
<evidence type="ECO:0000256" key="7">
    <source>
        <dbReference type="ARBA" id="ARBA00023033"/>
    </source>
</evidence>
<dbReference type="Pfam" id="PF00743">
    <property type="entry name" value="FMO-like"/>
    <property type="match status" value="1"/>
</dbReference>
<dbReference type="FunFam" id="3.50.50.60:FF:000384">
    <property type="entry name" value="FAD-containing monooxygenase MymA"/>
    <property type="match status" value="1"/>
</dbReference>
<dbReference type="eggNOG" id="COG2072">
    <property type="taxonomic scope" value="Bacteria"/>
</dbReference>
<dbReference type="RefSeq" id="WP_007077062.1">
    <property type="nucleotide sequence ID" value="NZ_CM001024.1"/>
</dbReference>
<gene>
    <name evidence="8" type="ORF">HMPREF0063_11970</name>
</gene>
<dbReference type="PRINTS" id="PR00411">
    <property type="entry name" value="PNDRDTASEI"/>
</dbReference>
<organism evidence="8 9">
    <name type="scientific">Aeromicrobium marinum DSM 15272</name>
    <dbReference type="NCBI Taxonomy" id="585531"/>
    <lineage>
        <taxon>Bacteria</taxon>
        <taxon>Bacillati</taxon>
        <taxon>Actinomycetota</taxon>
        <taxon>Actinomycetes</taxon>
        <taxon>Propionibacteriales</taxon>
        <taxon>Nocardioidaceae</taxon>
        <taxon>Aeromicrobium</taxon>
    </lineage>
</organism>
<protein>
    <submittedName>
        <fullName evidence="8">Monooxygenase, flavin-binding family</fullName>
    </submittedName>
</protein>
<keyword evidence="6" id="KW-0560">Oxidoreductase</keyword>
<dbReference type="InterPro" id="IPR036188">
    <property type="entry name" value="FAD/NAD-bd_sf"/>
</dbReference>
<comment type="similarity">
    <text evidence="2">Belongs to the FAD-binding monooxygenase family.</text>
</comment>
<keyword evidence="9" id="KW-1185">Reference proteome</keyword>
<accession>E2SE34</accession>
<dbReference type="GO" id="GO:0050660">
    <property type="term" value="F:flavin adenine dinucleotide binding"/>
    <property type="evidence" value="ECO:0007669"/>
    <property type="project" value="InterPro"/>
</dbReference>
<evidence type="ECO:0000313" key="9">
    <source>
        <dbReference type="Proteomes" id="UP000003111"/>
    </source>
</evidence>
<dbReference type="PANTHER" id="PTHR43872:SF1">
    <property type="entry name" value="MONOOXYGENASE, PUTATIVE (AFU_ORTHOLOGUE AFUA_8G02570)-RELATED"/>
    <property type="match status" value="1"/>
</dbReference>
<dbReference type="HOGENOM" id="CLU_032067_2_0_11"/>
<keyword evidence="5" id="KW-0521">NADP</keyword>
<evidence type="ECO:0000256" key="1">
    <source>
        <dbReference type="ARBA" id="ARBA00001974"/>
    </source>
</evidence>
<dbReference type="STRING" id="585531.HMPREF0063_11970"/>
<dbReference type="AlphaFoldDB" id="E2SE34"/>
<evidence type="ECO:0000256" key="3">
    <source>
        <dbReference type="ARBA" id="ARBA00022630"/>
    </source>
</evidence>
<evidence type="ECO:0000256" key="2">
    <source>
        <dbReference type="ARBA" id="ARBA00010139"/>
    </source>
</evidence>
<comment type="caution">
    <text evidence="8">The sequence shown here is derived from an EMBL/GenBank/DDBJ whole genome shotgun (WGS) entry which is preliminary data.</text>
</comment>
<dbReference type="SUPFAM" id="SSF51905">
    <property type="entry name" value="FAD/NAD(P)-binding domain"/>
    <property type="match status" value="2"/>
</dbReference>
<name>E2SE34_9ACTN</name>
<dbReference type="Proteomes" id="UP000003111">
    <property type="component" value="Unassembled WGS sequence"/>
</dbReference>
<dbReference type="InterPro" id="IPR051820">
    <property type="entry name" value="FAD-binding_MO"/>
</dbReference>
<evidence type="ECO:0000256" key="4">
    <source>
        <dbReference type="ARBA" id="ARBA00022827"/>
    </source>
</evidence>
<evidence type="ECO:0000256" key="6">
    <source>
        <dbReference type="ARBA" id="ARBA00023002"/>
    </source>
</evidence>
<evidence type="ECO:0000313" key="8">
    <source>
        <dbReference type="EMBL" id="EFQ82761.1"/>
    </source>
</evidence>
<evidence type="ECO:0000256" key="5">
    <source>
        <dbReference type="ARBA" id="ARBA00022857"/>
    </source>
</evidence>
<dbReference type="OrthoDB" id="5168853at2"/>